<keyword evidence="2" id="KW-0413">Isomerase</keyword>
<evidence type="ECO:0000313" key="5">
    <source>
        <dbReference type="Proteomes" id="UP000003844"/>
    </source>
</evidence>
<dbReference type="PANTHER" id="PTHR21600">
    <property type="entry name" value="MITOCHONDRIAL RNA PSEUDOURIDINE SYNTHASE"/>
    <property type="match status" value="1"/>
</dbReference>
<dbReference type="InterPro" id="IPR050188">
    <property type="entry name" value="RluA_PseudoU_synthase"/>
</dbReference>
<dbReference type="GO" id="GO:0009982">
    <property type="term" value="F:pseudouridine synthase activity"/>
    <property type="evidence" value="ECO:0007669"/>
    <property type="project" value="InterPro"/>
</dbReference>
<dbReference type="CDD" id="cd02869">
    <property type="entry name" value="PseudoU_synth_RluA_like"/>
    <property type="match status" value="1"/>
</dbReference>
<dbReference type="Pfam" id="PF00849">
    <property type="entry name" value="PseudoU_synth_2"/>
    <property type="match status" value="1"/>
</dbReference>
<dbReference type="InterPro" id="IPR036986">
    <property type="entry name" value="S4_RNA-bd_sf"/>
</dbReference>
<dbReference type="Gene3D" id="3.10.290.10">
    <property type="entry name" value="RNA-binding S4 domain"/>
    <property type="match status" value="1"/>
</dbReference>
<dbReference type="Proteomes" id="UP000003844">
    <property type="component" value="Unassembled WGS sequence"/>
</dbReference>
<reference evidence="5" key="1">
    <citation type="journal article" date="2012" name="Stand. Genomic Sci.">
        <title>Genome sequence of the Antarctic rhodopsins-containing flavobacterium Gillisia limnaea type strain (R-8282(T)).</title>
        <authorList>
            <person name="Riedel T."/>
            <person name="Held B."/>
            <person name="Nolan M."/>
            <person name="Lucas S."/>
            <person name="Lapidus A."/>
            <person name="Tice H."/>
            <person name="Del Rio T.G."/>
            <person name="Cheng J.F."/>
            <person name="Han C."/>
            <person name="Tapia R."/>
            <person name="Goodwin L.A."/>
            <person name="Pitluck S."/>
            <person name="Liolios K."/>
            <person name="Mavromatis K."/>
            <person name="Pagani I."/>
            <person name="Ivanova N."/>
            <person name="Mikhailova N."/>
            <person name="Pati A."/>
            <person name="Chen A."/>
            <person name="Palaniappan K."/>
            <person name="Land M."/>
            <person name="Rohde M."/>
            <person name="Tindall B.J."/>
            <person name="Detter J.C."/>
            <person name="Goker M."/>
            <person name="Bristow J."/>
            <person name="Eisen J.A."/>
            <person name="Markowitz V."/>
            <person name="Hugenholtz P."/>
            <person name="Kyrpides N.C."/>
            <person name="Klenk H.P."/>
            <person name="Woyke T."/>
        </authorList>
    </citation>
    <scope>NUCLEOTIDE SEQUENCE [LARGE SCALE GENOMIC DNA]</scope>
    <source>
        <strain evidence="5">DSM 15749 / LMG 21470 / R-8282</strain>
    </source>
</reference>
<dbReference type="InterPro" id="IPR020103">
    <property type="entry name" value="PsdUridine_synth_cat_dom_sf"/>
</dbReference>
<dbReference type="SUPFAM" id="SSF55120">
    <property type="entry name" value="Pseudouridine synthase"/>
    <property type="match status" value="1"/>
</dbReference>
<organism evidence="4 5">
    <name type="scientific">Gillisia limnaea (strain DSM 15749 / LMG 21470 / R-8282)</name>
    <dbReference type="NCBI Taxonomy" id="865937"/>
    <lineage>
        <taxon>Bacteria</taxon>
        <taxon>Pseudomonadati</taxon>
        <taxon>Bacteroidota</taxon>
        <taxon>Flavobacteriia</taxon>
        <taxon>Flavobacteriales</taxon>
        <taxon>Flavobacteriaceae</taxon>
        <taxon>Gillisia</taxon>
    </lineage>
</organism>
<sequence>MKILETHIVPALDEKIRLQEYAASAFKSISTRSGIKKAIKRKEILIDGTIGNTSDWVQEHQKLELLQQEVPVKKVFQLGMEVVFEDDFLAVVKKPPGYPTSGNYFKTIENALPFNLKVSREQDALSYPLPVHRLDNPTGGLLLIAKTRTAQTILNLAFEHTEIHKTYLAVVHGEAPESCIFDSHMDGKTAITKITRIGNFSFKDKLYSMLEVSPETGRTHQIRIHLSGNDLPIVGDMEYGLKIHPFHKKGLYLAAVALDFTHPISQESMSVKIDPPQKFRILEDL</sequence>
<accession>H2BX75</accession>
<feature type="domain" description="Pseudouridine synthase RsuA/RluA-like" evidence="3">
    <location>
        <begin position="90"/>
        <end position="227"/>
    </location>
</feature>
<dbReference type="eggNOG" id="COG0564">
    <property type="taxonomic scope" value="Bacteria"/>
</dbReference>
<dbReference type="Gene3D" id="3.30.2350.10">
    <property type="entry name" value="Pseudouridine synthase"/>
    <property type="match status" value="1"/>
</dbReference>
<dbReference type="InterPro" id="IPR006145">
    <property type="entry name" value="PsdUridine_synth_RsuA/RluA"/>
</dbReference>
<evidence type="ECO:0000259" key="3">
    <source>
        <dbReference type="Pfam" id="PF00849"/>
    </source>
</evidence>
<dbReference type="RefSeq" id="WP_006989373.1">
    <property type="nucleotide sequence ID" value="NZ_JH594606.1"/>
</dbReference>
<dbReference type="GO" id="GO:0000455">
    <property type="term" value="P:enzyme-directed rRNA pseudouridine synthesis"/>
    <property type="evidence" value="ECO:0007669"/>
    <property type="project" value="TreeGrafter"/>
</dbReference>
<comment type="similarity">
    <text evidence="1">Belongs to the pseudouridine synthase RluA family.</text>
</comment>
<dbReference type="STRING" id="865937.Gilli_2439"/>
<keyword evidence="5" id="KW-1185">Reference proteome</keyword>
<dbReference type="HOGENOM" id="CLU_016902_11_4_10"/>
<dbReference type="OrthoDB" id="9807829at2"/>
<evidence type="ECO:0000256" key="2">
    <source>
        <dbReference type="ARBA" id="ARBA00023235"/>
    </source>
</evidence>
<dbReference type="GO" id="GO:0003723">
    <property type="term" value="F:RNA binding"/>
    <property type="evidence" value="ECO:0007669"/>
    <property type="project" value="InterPro"/>
</dbReference>
<protein>
    <submittedName>
        <fullName evidence="4">Pseudouridine synthase</fullName>
    </submittedName>
</protein>
<dbReference type="EMBL" id="JH594606">
    <property type="protein sequence ID" value="EHQ03065.1"/>
    <property type="molecule type" value="Genomic_DNA"/>
</dbReference>
<dbReference type="AlphaFoldDB" id="H2BX75"/>
<proteinExistence type="inferred from homology"/>
<name>H2BX75_GILLR</name>
<evidence type="ECO:0000313" key="4">
    <source>
        <dbReference type="EMBL" id="EHQ03065.1"/>
    </source>
</evidence>
<dbReference type="PANTHER" id="PTHR21600:SF87">
    <property type="entry name" value="RNA PSEUDOURIDYLATE SYNTHASE DOMAIN-CONTAINING PROTEIN 1"/>
    <property type="match status" value="1"/>
</dbReference>
<evidence type="ECO:0000256" key="1">
    <source>
        <dbReference type="ARBA" id="ARBA00010876"/>
    </source>
</evidence>
<gene>
    <name evidence="4" type="ORF">Gilli_2439</name>
</gene>
<dbReference type="GO" id="GO:0140098">
    <property type="term" value="F:catalytic activity, acting on RNA"/>
    <property type="evidence" value="ECO:0007669"/>
    <property type="project" value="UniProtKB-ARBA"/>
</dbReference>